<dbReference type="EMBL" id="JACBZT010000001">
    <property type="protein sequence ID" value="NYJ06159.1"/>
    <property type="molecule type" value="Genomic_DNA"/>
</dbReference>
<organism evidence="3 4">
    <name type="scientific">Petropleomorpha daqingensis</name>
    <dbReference type="NCBI Taxonomy" id="2026353"/>
    <lineage>
        <taxon>Bacteria</taxon>
        <taxon>Bacillati</taxon>
        <taxon>Actinomycetota</taxon>
        <taxon>Actinomycetes</taxon>
        <taxon>Geodermatophilales</taxon>
        <taxon>Geodermatophilaceae</taxon>
        <taxon>Petropleomorpha</taxon>
    </lineage>
</organism>
<evidence type="ECO:0000313" key="4">
    <source>
        <dbReference type="Proteomes" id="UP000541969"/>
    </source>
</evidence>
<dbReference type="FunFam" id="3.20.20.100:FF:000004">
    <property type="entry name" value="Oxidoreductase, aldo/keto reductase"/>
    <property type="match status" value="1"/>
</dbReference>
<gene>
    <name evidence="3" type="ORF">GGQ55_002437</name>
</gene>
<dbReference type="PANTHER" id="PTHR43364">
    <property type="entry name" value="NADH-SPECIFIC METHYLGLYOXAL REDUCTASE-RELATED"/>
    <property type="match status" value="1"/>
</dbReference>
<evidence type="ECO:0000259" key="2">
    <source>
        <dbReference type="Pfam" id="PF00248"/>
    </source>
</evidence>
<reference evidence="3 4" key="1">
    <citation type="submission" date="2020-07" db="EMBL/GenBank/DDBJ databases">
        <title>Sequencing the genomes of 1000 actinobacteria strains.</title>
        <authorList>
            <person name="Klenk H.-P."/>
        </authorList>
    </citation>
    <scope>NUCLEOTIDE SEQUENCE [LARGE SCALE GENOMIC DNA]</scope>
    <source>
        <strain evidence="3 4">DSM 104001</strain>
    </source>
</reference>
<dbReference type="Pfam" id="PF00248">
    <property type="entry name" value="Aldo_ket_red"/>
    <property type="match status" value="1"/>
</dbReference>
<proteinExistence type="predicted"/>
<dbReference type="InterPro" id="IPR050523">
    <property type="entry name" value="AKR_Detox_Biosynth"/>
</dbReference>
<keyword evidence="4" id="KW-1185">Reference proteome</keyword>
<name>A0A853CGN9_9ACTN</name>
<dbReference type="AlphaFoldDB" id="A0A853CGN9"/>
<protein>
    <submittedName>
        <fullName evidence="3">Aryl-alcohol dehydrogenase-like predicted oxidoreductase</fullName>
    </submittedName>
</protein>
<comment type="caution">
    <text evidence="3">The sequence shown here is derived from an EMBL/GenBank/DDBJ whole genome shotgun (WGS) entry which is preliminary data.</text>
</comment>
<evidence type="ECO:0000313" key="3">
    <source>
        <dbReference type="EMBL" id="NYJ06159.1"/>
    </source>
</evidence>
<dbReference type="Gene3D" id="3.20.20.100">
    <property type="entry name" value="NADP-dependent oxidoreductase domain"/>
    <property type="match status" value="1"/>
</dbReference>
<accession>A0A853CGN9</accession>
<dbReference type="PANTHER" id="PTHR43364:SF5">
    <property type="entry name" value="REDUCTASE"/>
    <property type="match status" value="1"/>
</dbReference>
<sequence length="323" mass="36006">MEYTHLGRSGLSVSRLCLGTMNFGWQTPEEESHAILDRAIQEGINFFDTANVYGFSEGKGRTEEVLGTWFAQGGERRDKTVLATKVYGGMSDWPNDTFLSARNIVRACEASLRRLQTDWIDLYQFHHVDLETPWEEIWQACETLVAQGKVLYVGSSNHAGWQIAAANEAAARRNFQGLVSEQSIYNLLTRQVELEVLPAAQHYGVGIIPWSPLHGGLLAGALEKSTEGSRRYEGRAKQDLEENRSALEEYEALCRALGETPADVGLAWLLHQPAVTAPIVGPRTMEQLEGSLHALAVRLDDDTLARLDEIFPGYKPAPMEYAW</sequence>
<evidence type="ECO:0000256" key="1">
    <source>
        <dbReference type="ARBA" id="ARBA00023002"/>
    </source>
</evidence>
<keyword evidence="1" id="KW-0560">Oxidoreductase</keyword>
<dbReference type="Proteomes" id="UP000541969">
    <property type="component" value="Unassembled WGS sequence"/>
</dbReference>
<dbReference type="CDD" id="cd19087">
    <property type="entry name" value="AKR_AKR12A1_B1_C1"/>
    <property type="match status" value="1"/>
</dbReference>
<dbReference type="SUPFAM" id="SSF51430">
    <property type="entry name" value="NAD(P)-linked oxidoreductase"/>
    <property type="match status" value="1"/>
</dbReference>
<dbReference type="InterPro" id="IPR023210">
    <property type="entry name" value="NADP_OxRdtase_dom"/>
</dbReference>
<dbReference type="RefSeq" id="WP_179717076.1">
    <property type="nucleotide sequence ID" value="NZ_JACBZT010000001.1"/>
</dbReference>
<dbReference type="GO" id="GO:0016491">
    <property type="term" value="F:oxidoreductase activity"/>
    <property type="evidence" value="ECO:0007669"/>
    <property type="project" value="UniProtKB-KW"/>
</dbReference>
<dbReference type="GO" id="GO:0005829">
    <property type="term" value="C:cytosol"/>
    <property type="evidence" value="ECO:0007669"/>
    <property type="project" value="TreeGrafter"/>
</dbReference>
<feature type="domain" description="NADP-dependent oxidoreductase" evidence="2">
    <location>
        <begin position="15"/>
        <end position="310"/>
    </location>
</feature>
<dbReference type="InterPro" id="IPR036812">
    <property type="entry name" value="NAD(P)_OxRdtase_dom_sf"/>
</dbReference>